<dbReference type="PANTHER" id="PTHR34560">
    <property type="entry name" value="POLYKETIDE CYCLASE/DEHYDRASE/LIPID TRANSPORT SUPERFAMILY PROTEIN"/>
    <property type="match status" value="1"/>
</dbReference>
<evidence type="ECO:0008006" key="3">
    <source>
        <dbReference type="Google" id="ProtNLM"/>
    </source>
</evidence>
<name>A0AAD1XK41_EUPCR</name>
<dbReference type="PANTHER" id="PTHR34560:SF1">
    <property type="entry name" value="START DOMAIN-CONTAINING PROTEIN"/>
    <property type="match status" value="1"/>
</dbReference>
<dbReference type="SUPFAM" id="SSF55961">
    <property type="entry name" value="Bet v1-like"/>
    <property type="match status" value="1"/>
</dbReference>
<dbReference type="Proteomes" id="UP001295684">
    <property type="component" value="Unassembled WGS sequence"/>
</dbReference>
<sequence>MLKHQIDGEEIEVEKADLICEDSLDLSQCDSSVPQDYSHEEVDELILRIKRNCFKGFFKKAGDQLGVLEDLIEKAKSEERKIPNDHTHFINSEEANRLRETREMLDQCLKSMIRFEEDWKLYKDGGDWKIFNKPDTFVRGSNGYEFGIETIIHSNYINPVVMINEIDLYKQWFPKVKGTEVKAKDGEFRKLVYQELEFPCPFSNRDLVMNVVGCILPEQNALCSICKSEESSWYGNNGPAPIDGIVRMKLHNSFSYLQILNDDETLLRVMINIDFKLKFVPDWLINYFIVPRLSEWIENIKDNCLNFKGTYYESRLHEGSVYRYIKSRLEKEEEDQPEDEGE</sequence>
<organism evidence="1 2">
    <name type="scientific">Euplotes crassus</name>
    <dbReference type="NCBI Taxonomy" id="5936"/>
    <lineage>
        <taxon>Eukaryota</taxon>
        <taxon>Sar</taxon>
        <taxon>Alveolata</taxon>
        <taxon>Ciliophora</taxon>
        <taxon>Intramacronucleata</taxon>
        <taxon>Spirotrichea</taxon>
        <taxon>Hypotrichia</taxon>
        <taxon>Euplotida</taxon>
        <taxon>Euplotidae</taxon>
        <taxon>Moneuplotes</taxon>
    </lineage>
</organism>
<evidence type="ECO:0000313" key="2">
    <source>
        <dbReference type="Proteomes" id="UP001295684"/>
    </source>
</evidence>
<evidence type="ECO:0000313" key="1">
    <source>
        <dbReference type="EMBL" id="CAI2374095.1"/>
    </source>
</evidence>
<dbReference type="EMBL" id="CAMPGE010015475">
    <property type="protein sequence ID" value="CAI2374095.1"/>
    <property type="molecule type" value="Genomic_DNA"/>
</dbReference>
<comment type="caution">
    <text evidence="1">The sequence shown here is derived from an EMBL/GenBank/DDBJ whole genome shotgun (WGS) entry which is preliminary data.</text>
</comment>
<dbReference type="AlphaFoldDB" id="A0AAD1XK41"/>
<dbReference type="Gene3D" id="3.30.530.20">
    <property type="match status" value="1"/>
</dbReference>
<protein>
    <recommendedName>
        <fullName evidence="3">START domain-containing protein</fullName>
    </recommendedName>
</protein>
<dbReference type="InterPro" id="IPR023393">
    <property type="entry name" value="START-like_dom_sf"/>
</dbReference>
<reference evidence="1" key="1">
    <citation type="submission" date="2023-07" db="EMBL/GenBank/DDBJ databases">
        <authorList>
            <consortium name="AG Swart"/>
            <person name="Singh M."/>
            <person name="Singh A."/>
            <person name="Seah K."/>
            <person name="Emmerich C."/>
        </authorList>
    </citation>
    <scope>NUCLEOTIDE SEQUENCE</scope>
    <source>
        <strain evidence="1">DP1</strain>
    </source>
</reference>
<keyword evidence="2" id="KW-1185">Reference proteome</keyword>
<accession>A0AAD1XK41</accession>
<proteinExistence type="predicted"/>
<gene>
    <name evidence="1" type="ORF">ECRASSUSDP1_LOCUS15446</name>
</gene>